<gene>
    <name evidence="1" type="ORF">GGQ97_002102</name>
</gene>
<proteinExistence type="predicted"/>
<dbReference type="Gene3D" id="3.30.428.10">
    <property type="entry name" value="HIT-like"/>
    <property type="match status" value="1"/>
</dbReference>
<comment type="caution">
    <text evidence="1">The sequence shown here is derived from an EMBL/GenBank/DDBJ whole genome shotgun (WGS) entry which is preliminary data.</text>
</comment>
<sequence length="152" mass="17319">MPEPSPHATLVKFGYPRTLLHQGSHWAVLVRPAQPTLGSLILCAMGEETSYGDLSREAIIEQGELVTCIERVLRQFSDYERINYLMLMMVDPHVHFHVLPRYARERIFQEQSFPDRGWPALPDLGSTQAATEALVHALRDSWRSIIHAEGEN</sequence>
<organism evidence="1 2">
    <name type="scientific">Sphingomonas kaistensis</name>
    <dbReference type="NCBI Taxonomy" id="298708"/>
    <lineage>
        <taxon>Bacteria</taxon>
        <taxon>Pseudomonadati</taxon>
        <taxon>Pseudomonadota</taxon>
        <taxon>Alphaproteobacteria</taxon>
        <taxon>Sphingomonadales</taxon>
        <taxon>Sphingomonadaceae</taxon>
        <taxon>Sphingomonas</taxon>
    </lineage>
</organism>
<dbReference type="EMBL" id="JAATJC010000001">
    <property type="protein sequence ID" value="NJC06309.1"/>
    <property type="molecule type" value="Genomic_DNA"/>
</dbReference>
<accession>A0A7X6BGC5</accession>
<dbReference type="InterPro" id="IPR036265">
    <property type="entry name" value="HIT-like_sf"/>
</dbReference>
<dbReference type="Proteomes" id="UP000558192">
    <property type="component" value="Unassembled WGS sequence"/>
</dbReference>
<dbReference type="GO" id="GO:0016787">
    <property type="term" value="F:hydrolase activity"/>
    <property type="evidence" value="ECO:0007669"/>
    <property type="project" value="UniProtKB-KW"/>
</dbReference>
<dbReference type="RefSeq" id="WP_168069418.1">
    <property type="nucleotide sequence ID" value="NZ_JAATJC010000001.1"/>
</dbReference>
<name>A0A7X6BGC5_9SPHN</name>
<dbReference type="SUPFAM" id="SSF54197">
    <property type="entry name" value="HIT-like"/>
    <property type="match status" value="1"/>
</dbReference>
<evidence type="ECO:0000313" key="1">
    <source>
        <dbReference type="EMBL" id="NJC06309.1"/>
    </source>
</evidence>
<reference evidence="1 2" key="1">
    <citation type="submission" date="2020-03" db="EMBL/GenBank/DDBJ databases">
        <title>Genomic Encyclopedia of Type Strains, Phase IV (KMG-IV): sequencing the most valuable type-strain genomes for metagenomic binning, comparative biology and taxonomic classification.</title>
        <authorList>
            <person name="Goeker M."/>
        </authorList>
    </citation>
    <scope>NUCLEOTIDE SEQUENCE [LARGE SCALE GENOMIC DNA]</scope>
    <source>
        <strain evidence="1 2">DSM 16846</strain>
    </source>
</reference>
<dbReference type="AlphaFoldDB" id="A0A7X6BGC5"/>
<keyword evidence="1" id="KW-0378">Hydrolase</keyword>
<evidence type="ECO:0000313" key="2">
    <source>
        <dbReference type="Proteomes" id="UP000558192"/>
    </source>
</evidence>
<protein>
    <submittedName>
        <fullName evidence="1">Diadenosine tetraphosphate (Ap4A) HIT family hydrolase</fullName>
    </submittedName>
</protein>
<keyword evidence="2" id="KW-1185">Reference proteome</keyword>